<dbReference type="RefSeq" id="WP_184174075.1">
    <property type="nucleotide sequence ID" value="NZ_JACHGF010000003.1"/>
</dbReference>
<comment type="caution">
    <text evidence="2">The sequence shown here is derived from an EMBL/GenBank/DDBJ whole genome shotgun (WGS) entry which is preliminary data.</text>
</comment>
<proteinExistence type="predicted"/>
<protein>
    <submittedName>
        <fullName evidence="2">Putative membrane protein</fullName>
    </submittedName>
</protein>
<evidence type="ECO:0000313" key="3">
    <source>
        <dbReference type="Proteomes" id="UP000557307"/>
    </source>
</evidence>
<keyword evidence="3" id="KW-1185">Reference proteome</keyword>
<dbReference type="InterPro" id="IPR018750">
    <property type="entry name" value="DUF2306_membrane"/>
</dbReference>
<gene>
    <name evidence="2" type="ORF">HNQ92_002255</name>
</gene>
<accession>A0A840TRD5</accession>
<feature type="transmembrane region" description="Helical" evidence="1">
    <location>
        <begin position="184"/>
        <end position="201"/>
    </location>
</feature>
<evidence type="ECO:0000256" key="1">
    <source>
        <dbReference type="SAM" id="Phobius"/>
    </source>
</evidence>
<name>A0A840TRD5_9BACT</name>
<dbReference type="Pfam" id="PF10067">
    <property type="entry name" value="DUF2306"/>
    <property type="match status" value="1"/>
</dbReference>
<feature type="transmembrane region" description="Helical" evidence="1">
    <location>
        <begin position="221"/>
        <end position="239"/>
    </location>
</feature>
<feature type="transmembrane region" description="Helical" evidence="1">
    <location>
        <begin position="144"/>
        <end position="163"/>
    </location>
</feature>
<organism evidence="2 3">
    <name type="scientific">Rhabdobacter roseus</name>
    <dbReference type="NCBI Taxonomy" id="1655419"/>
    <lineage>
        <taxon>Bacteria</taxon>
        <taxon>Pseudomonadati</taxon>
        <taxon>Bacteroidota</taxon>
        <taxon>Cytophagia</taxon>
        <taxon>Cytophagales</taxon>
        <taxon>Cytophagaceae</taxon>
        <taxon>Rhabdobacter</taxon>
    </lineage>
</organism>
<dbReference type="AlphaFoldDB" id="A0A840TRD5"/>
<feature type="transmembrane region" description="Helical" evidence="1">
    <location>
        <begin position="120"/>
        <end position="138"/>
    </location>
</feature>
<dbReference type="EMBL" id="JACHGF010000003">
    <property type="protein sequence ID" value="MBB5284112.1"/>
    <property type="molecule type" value="Genomic_DNA"/>
</dbReference>
<sequence length="287" mass="31712">MTKVLTTPIGQSPLGTPPLHRLSAGLLRWTGVLLVSTVWVSAGLFGLYILAFYAAALYEGNMDRWNQVLPRLYEQNSAAATSGIGLHFAMGGIILILGSLQLIECVRQRFPALHRWVGRLYVVSAVLAAVGGLVFIALKGTIGGLVMNVGFSLYGLLMLIAGVETYRHAVARRLDRHRAWALRLYALAIGSWLYRMDYGFWIMLTDGLGHTKGFSGPFDHIMAFFFYLPNLLVAELFIRARSYQAPPALRLLASVVLLGATGFLLVGTYYFTLYYWGPAILSWLSMA</sequence>
<keyword evidence="1" id="KW-1133">Transmembrane helix</keyword>
<keyword evidence="1" id="KW-0472">Membrane</keyword>
<dbReference type="Proteomes" id="UP000557307">
    <property type="component" value="Unassembled WGS sequence"/>
</dbReference>
<evidence type="ECO:0000313" key="2">
    <source>
        <dbReference type="EMBL" id="MBB5284112.1"/>
    </source>
</evidence>
<feature type="transmembrane region" description="Helical" evidence="1">
    <location>
        <begin position="78"/>
        <end position="100"/>
    </location>
</feature>
<keyword evidence="1" id="KW-0812">Transmembrane</keyword>
<feature type="transmembrane region" description="Helical" evidence="1">
    <location>
        <begin position="251"/>
        <end position="276"/>
    </location>
</feature>
<feature type="transmembrane region" description="Helical" evidence="1">
    <location>
        <begin position="31"/>
        <end position="58"/>
    </location>
</feature>
<reference evidence="2 3" key="1">
    <citation type="submission" date="2020-08" db="EMBL/GenBank/DDBJ databases">
        <title>Genomic Encyclopedia of Type Strains, Phase IV (KMG-IV): sequencing the most valuable type-strain genomes for metagenomic binning, comparative biology and taxonomic classification.</title>
        <authorList>
            <person name="Goeker M."/>
        </authorList>
    </citation>
    <scope>NUCLEOTIDE SEQUENCE [LARGE SCALE GENOMIC DNA]</scope>
    <source>
        <strain evidence="2 3">DSM 105074</strain>
    </source>
</reference>